<dbReference type="RefSeq" id="WP_072788407.1">
    <property type="nucleotide sequence ID" value="NZ_FRCX01000013.1"/>
</dbReference>
<sequence length="174" mass="19243">MGNWFADQRGAYFFLLLGVGLMMVFGALEFSFPRTEQLEMARGRVVWQQETRGALYFILSDKQQLVLYAKGDANGHQREAVRDGASYPITVKFFRQHKTGIGFAPGEFYTAYGVAVGGKDAVSIDDVRSAYRRDNLVALVMGIAAVAAGAWRLKSLRPSSRRAAGGRPASRRSR</sequence>
<keyword evidence="1" id="KW-0812">Transmembrane</keyword>
<keyword evidence="3" id="KW-1185">Reference proteome</keyword>
<accession>A0A1M7R6K8</accession>
<feature type="transmembrane region" description="Helical" evidence="1">
    <location>
        <begin position="12"/>
        <end position="32"/>
    </location>
</feature>
<dbReference type="OrthoDB" id="8776646at2"/>
<protein>
    <submittedName>
        <fullName evidence="2">Uncharacterized protein</fullName>
    </submittedName>
</protein>
<dbReference type="Proteomes" id="UP000184339">
    <property type="component" value="Unassembled WGS sequence"/>
</dbReference>
<keyword evidence="1" id="KW-1133">Transmembrane helix</keyword>
<evidence type="ECO:0000313" key="2">
    <source>
        <dbReference type="EMBL" id="SHN41924.1"/>
    </source>
</evidence>
<proteinExistence type="predicted"/>
<keyword evidence="1" id="KW-0472">Membrane</keyword>
<dbReference type="AlphaFoldDB" id="A0A1M7R6K8"/>
<dbReference type="STRING" id="551987.SAMN05192549_11381"/>
<organism evidence="2 3">
    <name type="scientific">Duganella sacchari</name>
    <dbReference type="NCBI Taxonomy" id="551987"/>
    <lineage>
        <taxon>Bacteria</taxon>
        <taxon>Pseudomonadati</taxon>
        <taxon>Pseudomonadota</taxon>
        <taxon>Betaproteobacteria</taxon>
        <taxon>Burkholderiales</taxon>
        <taxon>Oxalobacteraceae</taxon>
        <taxon>Telluria group</taxon>
        <taxon>Duganella</taxon>
    </lineage>
</organism>
<reference evidence="3" key="1">
    <citation type="submission" date="2016-11" db="EMBL/GenBank/DDBJ databases">
        <authorList>
            <person name="Varghese N."/>
            <person name="Submissions S."/>
        </authorList>
    </citation>
    <scope>NUCLEOTIDE SEQUENCE [LARGE SCALE GENOMIC DNA]</scope>
    <source>
        <strain evidence="3">Sac-22</strain>
    </source>
</reference>
<dbReference type="EMBL" id="FRCX01000013">
    <property type="protein sequence ID" value="SHN41924.1"/>
    <property type="molecule type" value="Genomic_DNA"/>
</dbReference>
<name>A0A1M7R6K8_9BURK</name>
<evidence type="ECO:0000256" key="1">
    <source>
        <dbReference type="SAM" id="Phobius"/>
    </source>
</evidence>
<feature type="transmembrane region" description="Helical" evidence="1">
    <location>
        <begin position="136"/>
        <end position="153"/>
    </location>
</feature>
<gene>
    <name evidence="2" type="ORF">SAMN05192549_11381</name>
</gene>
<evidence type="ECO:0000313" key="3">
    <source>
        <dbReference type="Proteomes" id="UP000184339"/>
    </source>
</evidence>